<dbReference type="InterPro" id="IPR051320">
    <property type="entry name" value="Viral_Replic_Matur_Polypro"/>
</dbReference>
<sequence>SSNAFVIDYGRGSVQKNKENIEKKSGLIGHSDKNESEIDTEMQQVIEFYKNSVDRYKPINGLLFPIPLQENKIVSKKCYNLPLHLRDKLKEHIKMLLIADIIRPSTSVYATPTFVIMKPNGDIRLVNDYRDLNKLSVELEYFFPSVTEAFLKIRGSKVFSQIDLEKGFYQVAIDENDKFKTAFTCPFGKYEHNRLPFGLKNAPKFFNNAISTMLNEFDNVMVFIDDILIFSKNVEDNMTSLKNVMKKLAENNVIINFEKSNLLKDEVRYLGFVLNGENYRPNEDRLKDFHKWKKPQTRRQLQKLLGKLNFYSSFIKNMGTRIAHLYDKLKGHAIKVNVSDEEMIPVFKIYDELRNHAINYLPDANQEFIIHVDASDLGVGAVLSQKNGIVAYYSKKFSDIESRYTTTEKEALAALKAIEKWQDMVSGSKIIIYTDSKNNLSKNGNLSKRIERWKALLSDYDIEYRYSQFSCFESWFEVGTPIFESVKMNFCSYIMFFLIILSYYMK</sequence>
<keyword evidence="3" id="KW-0548">Nucleotidyltransferase</keyword>
<feature type="non-terminal residue" evidence="11">
    <location>
        <position position="1"/>
    </location>
</feature>
<comment type="caution">
    <text evidence="11">The sequence shown here is derived from an EMBL/GenBank/DDBJ whole genome shotgun (WGS) entry which is preliminary data.</text>
</comment>
<dbReference type="PANTHER" id="PTHR33064:SF37">
    <property type="entry name" value="RIBONUCLEASE H"/>
    <property type="match status" value="1"/>
</dbReference>
<keyword evidence="9" id="KW-0472">Membrane</keyword>
<evidence type="ECO:0000259" key="10">
    <source>
        <dbReference type="PROSITE" id="PS50878"/>
    </source>
</evidence>
<gene>
    <name evidence="11" type="ORF">M153_1270002</name>
</gene>
<accession>A0A0R0M6Y2</accession>
<reference evidence="11 12" key="1">
    <citation type="submission" date="2015-07" db="EMBL/GenBank/DDBJ databases">
        <title>The genome of Pseudoloma neurophilia, a relevant intracellular parasite of the zebrafish.</title>
        <authorList>
            <person name="Ndikumana S."/>
            <person name="Pelin A."/>
            <person name="Sanders J."/>
            <person name="Corradi N."/>
        </authorList>
    </citation>
    <scope>NUCLEOTIDE SEQUENCE [LARGE SCALE GENOMIC DNA]</scope>
    <source>
        <strain evidence="11 12">MK1</strain>
    </source>
</reference>
<keyword evidence="5" id="KW-0064">Aspartyl protease</keyword>
<proteinExistence type="predicted"/>
<dbReference type="GO" id="GO:0004190">
    <property type="term" value="F:aspartic-type endopeptidase activity"/>
    <property type="evidence" value="ECO:0007669"/>
    <property type="project" value="UniProtKB-KW"/>
</dbReference>
<dbReference type="Proteomes" id="UP000051530">
    <property type="component" value="Unassembled WGS sequence"/>
</dbReference>
<organism evidence="11 12">
    <name type="scientific">Pseudoloma neurophilia</name>
    <dbReference type="NCBI Taxonomy" id="146866"/>
    <lineage>
        <taxon>Eukaryota</taxon>
        <taxon>Fungi</taxon>
        <taxon>Fungi incertae sedis</taxon>
        <taxon>Microsporidia</taxon>
        <taxon>Pseudoloma</taxon>
    </lineage>
</organism>
<evidence type="ECO:0000313" key="11">
    <source>
        <dbReference type="EMBL" id="KRH94855.1"/>
    </source>
</evidence>
<keyword evidence="4" id="KW-0540">Nuclease</keyword>
<dbReference type="GO" id="GO:0006508">
    <property type="term" value="P:proteolysis"/>
    <property type="evidence" value="ECO:0007669"/>
    <property type="project" value="UniProtKB-KW"/>
</dbReference>
<evidence type="ECO:0000256" key="1">
    <source>
        <dbReference type="ARBA" id="ARBA00022670"/>
    </source>
</evidence>
<evidence type="ECO:0000256" key="4">
    <source>
        <dbReference type="ARBA" id="ARBA00022722"/>
    </source>
</evidence>
<dbReference type="Gene3D" id="3.30.70.270">
    <property type="match status" value="2"/>
</dbReference>
<dbReference type="Pfam" id="PF00078">
    <property type="entry name" value="RVT_1"/>
    <property type="match status" value="1"/>
</dbReference>
<dbReference type="InterPro" id="IPR043502">
    <property type="entry name" value="DNA/RNA_pol_sf"/>
</dbReference>
<dbReference type="VEuPathDB" id="MicrosporidiaDB:M153_1270002"/>
<dbReference type="InterPro" id="IPR043128">
    <property type="entry name" value="Rev_trsase/Diguanyl_cyclase"/>
</dbReference>
<protein>
    <submittedName>
        <fullName evidence="11">Pol polyprotein</fullName>
    </submittedName>
</protein>
<keyword evidence="8" id="KW-0695">RNA-directed DNA polymerase</keyword>
<keyword evidence="1" id="KW-0645">Protease</keyword>
<dbReference type="GO" id="GO:0004519">
    <property type="term" value="F:endonuclease activity"/>
    <property type="evidence" value="ECO:0007669"/>
    <property type="project" value="UniProtKB-KW"/>
</dbReference>
<evidence type="ECO:0000313" key="12">
    <source>
        <dbReference type="Proteomes" id="UP000051530"/>
    </source>
</evidence>
<dbReference type="CDD" id="cd09274">
    <property type="entry name" value="RNase_HI_RT_Ty3"/>
    <property type="match status" value="1"/>
</dbReference>
<keyword evidence="6" id="KW-0255">Endonuclease</keyword>
<dbReference type="OrthoDB" id="2194544at2759"/>
<evidence type="ECO:0000256" key="8">
    <source>
        <dbReference type="ARBA" id="ARBA00022918"/>
    </source>
</evidence>
<evidence type="ECO:0000256" key="9">
    <source>
        <dbReference type="SAM" id="Phobius"/>
    </source>
</evidence>
<feature type="domain" description="Reverse transcriptase" evidence="10">
    <location>
        <begin position="97"/>
        <end position="274"/>
    </location>
</feature>
<name>A0A0R0M6Y2_9MICR</name>
<keyword evidence="2" id="KW-0808">Transferase</keyword>
<keyword evidence="9" id="KW-1133">Transmembrane helix</keyword>
<dbReference type="EMBL" id="LGUB01000023">
    <property type="protein sequence ID" value="KRH94855.1"/>
    <property type="molecule type" value="Genomic_DNA"/>
</dbReference>
<dbReference type="Gene3D" id="3.10.10.10">
    <property type="entry name" value="HIV Type 1 Reverse Transcriptase, subunit A, domain 1"/>
    <property type="match status" value="1"/>
</dbReference>
<dbReference type="PROSITE" id="PS50878">
    <property type="entry name" value="RT_POL"/>
    <property type="match status" value="1"/>
</dbReference>
<evidence type="ECO:0000256" key="5">
    <source>
        <dbReference type="ARBA" id="ARBA00022750"/>
    </source>
</evidence>
<keyword evidence="9" id="KW-0812">Transmembrane</keyword>
<evidence type="ECO:0000256" key="7">
    <source>
        <dbReference type="ARBA" id="ARBA00022801"/>
    </source>
</evidence>
<evidence type="ECO:0000256" key="3">
    <source>
        <dbReference type="ARBA" id="ARBA00022695"/>
    </source>
</evidence>
<dbReference type="Gene3D" id="3.10.20.370">
    <property type="match status" value="1"/>
</dbReference>
<evidence type="ECO:0000256" key="2">
    <source>
        <dbReference type="ARBA" id="ARBA00022679"/>
    </source>
</evidence>
<dbReference type="InterPro" id="IPR041373">
    <property type="entry name" value="RT_RNaseH"/>
</dbReference>
<dbReference type="AlphaFoldDB" id="A0A0R0M6Y2"/>
<dbReference type="CDD" id="cd01647">
    <property type="entry name" value="RT_LTR"/>
    <property type="match status" value="1"/>
</dbReference>
<dbReference type="InterPro" id="IPR000477">
    <property type="entry name" value="RT_dom"/>
</dbReference>
<evidence type="ECO:0000256" key="6">
    <source>
        <dbReference type="ARBA" id="ARBA00022759"/>
    </source>
</evidence>
<keyword evidence="7" id="KW-0378">Hydrolase</keyword>
<dbReference type="GO" id="GO:0003964">
    <property type="term" value="F:RNA-directed DNA polymerase activity"/>
    <property type="evidence" value="ECO:0007669"/>
    <property type="project" value="UniProtKB-KW"/>
</dbReference>
<dbReference type="PANTHER" id="PTHR33064">
    <property type="entry name" value="POL PROTEIN"/>
    <property type="match status" value="1"/>
</dbReference>
<feature type="transmembrane region" description="Helical" evidence="9">
    <location>
        <begin position="486"/>
        <end position="505"/>
    </location>
</feature>
<dbReference type="SUPFAM" id="SSF56672">
    <property type="entry name" value="DNA/RNA polymerases"/>
    <property type="match status" value="1"/>
</dbReference>
<dbReference type="Pfam" id="PF17917">
    <property type="entry name" value="RT_RNaseH"/>
    <property type="match status" value="1"/>
</dbReference>
<keyword evidence="12" id="KW-1185">Reference proteome</keyword>